<dbReference type="RefSeq" id="WP_181057366.1">
    <property type="nucleotide sequence ID" value="NZ_JACDTY010000004.1"/>
</dbReference>
<dbReference type="InterPro" id="IPR037219">
    <property type="entry name" value="Peptidase_M41-like"/>
</dbReference>
<dbReference type="AlphaFoldDB" id="A0A838B1I0"/>
<dbReference type="GO" id="GO:0004176">
    <property type="term" value="F:ATP-dependent peptidase activity"/>
    <property type="evidence" value="ECO:0007669"/>
    <property type="project" value="InterPro"/>
</dbReference>
<sequence>MIDQNDANEATRDVLHRLALKTKGMTGADIARLVREARHKARRGSRQLAFSDIYDILTSARPDRPQPLRWRMAIHEAGHAVARLVLELGRVISISIDGLAGGYTAGETPTMEAETAGFFKGLLVIGLAGRAAEDELLGSVTAGAGGSPDSDLAQATELAMAMETALGFAGTCPLLYRPVEDRSSLLAYNPLLAERVSARLDEAYDRARDLIRRNTDAILLLAKALMAHDTLEGLDLIAVLREVKKRIVSDACERVGDDCGTSDIPLDAVDSEKP</sequence>
<dbReference type="Gene3D" id="1.10.8.60">
    <property type="match status" value="1"/>
</dbReference>
<dbReference type="GO" id="GO:0005886">
    <property type="term" value="C:plasma membrane"/>
    <property type="evidence" value="ECO:0007669"/>
    <property type="project" value="TreeGrafter"/>
</dbReference>
<evidence type="ECO:0000256" key="3">
    <source>
        <dbReference type="ARBA" id="ARBA00022833"/>
    </source>
</evidence>
<dbReference type="Pfam" id="PF01434">
    <property type="entry name" value="Peptidase_M41"/>
    <property type="match status" value="1"/>
</dbReference>
<protein>
    <submittedName>
        <fullName evidence="6">ATP-dependent Zn protease</fullName>
    </submittedName>
</protein>
<dbReference type="InterPro" id="IPR000642">
    <property type="entry name" value="Peptidase_M41"/>
</dbReference>
<dbReference type="GO" id="GO:0005524">
    <property type="term" value="F:ATP binding"/>
    <property type="evidence" value="ECO:0007669"/>
    <property type="project" value="InterPro"/>
</dbReference>
<evidence type="ECO:0000259" key="5">
    <source>
        <dbReference type="Pfam" id="PF17862"/>
    </source>
</evidence>
<dbReference type="PANTHER" id="PTHR23076:SF97">
    <property type="entry name" value="ATP-DEPENDENT ZINC METALLOPROTEASE YME1L1"/>
    <property type="match status" value="1"/>
</dbReference>
<keyword evidence="3" id="KW-0862">Zinc</keyword>
<keyword evidence="2" id="KW-0479">Metal-binding</keyword>
<proteinExistence type="predicted"/>
<feature type="domain" description="Peptidase M41" evidence="4">
    <location>
        <begin position="71"/>
        <end position="236"/>
    </location>
</feature>
<keyword evidence="6" id="KW-0378">Hydrolase</keyword>
<keyword evidence="7" id="KW-1185">Reference proteome</keyword>
<evidence type="ECO:0000256" key="2">
    <source>
        <dbReference type="ARBA" id="ARBA00022723"/>
    </source>
</evidence>
<evidence type="ECO:0000313" key="6">
    <source>
        <dbReference type="EMBL" id="MBA1140698.1"/>
    </source>
</evidence>
<dbReference type="GO" id="GO:0046872">
    <property type="term" value="F:metal ion binding"/>
    <property type="evidence" value="ECO:0007669"/>
    <property type="project" value="UniProtKB-KW"/>
</dbReference>
<dbReference type="Pfam" id="PF17862">
    <property type="entry name" value="AAA_lid_3"/>
    <property type="match status" value="1"/>
</dbReference>
<name>A0A838B1I0_9HYPH</name>
<accession>A0A838B1I0</accession>
<evidence type="ECO:0000259" key="4">
    <source>
        <dbReference type="Pfam" id="PF01434"/>
    </source>
</evidence>
<comment type="caution">
    <text evidence="6">The sequence shown here is derived from an EMBL/GenBank/DDBJ whole genome shotgun (WGS) entry which is preliminary data.</text>
</comment>
<dbReference type="GO" id="GO:0006508">
    <property type="term" value="P:proteolysis"/>
    <property type="evidence" value="ECO:0007669"/>
    <property type="project" value="UniProtKB-KW"/>
</dbReference>
<dbReference type="GO" id="GO:0030163">
    <property type="term" value="P:protein catabolic process"/>
    <property type="evidence" value="ECO:0007669"/>
    <property type="project" value="TreeGrafter"/>
</dbReference>
<dbReference type="GO" id="GO:0004222">
    <property type="term" value="F:metalloendopeptidase activity"/>
    <property type="evidence" value="ECO:0007669"/>
    <property type="project" value="InterPro"/>
</dbReference>
<dbReference type="PANTHER" id="PTHR23076">
    <property type="entry name" value="METALLOPROTEASE M41 FTSH"/>
    <property type="match status" value="1"/>
</dbReference>
<dbReference type="InterPro" id="IPR041569">
    <property type="entry name" value="AAA_lid_3"/>
</dbReference>
<dbReference type="Proteomes" id="UP000558284">
    <property type="component" value="Unassembled WGS sequence"/>
</dbReference>
<feature type="domain" description="AAA ATPase AAA+ lid" evidence="5">
    <location>
        <begin position="15"/>
        <end position="53"/>
    </location>
</feature>
<comment type="cofactor">
    <cofactor evidence="1">
        <name>Zn(2+)</name>
        <dbReference type="ChEBI" id="CHEBI:29105"/>
    </cofactor>
</comment>
<evidence type="ECO:0000256" key="1">
    <source>
        <dbReference type="ARBA" id="ARBA00001947"/>
    </source>
</evidence>
<keyword evidence="6" id="KW-0645">Protease</keyword>
<organism evidence="6 7">
    <name type="scientific">Mesorhizobium neociceri</name>
    <dbReference type="NCBI Taxonomy" id="1307853"/>
    <lineage>
        <taxon>Bacteria</taxon>
        <taxon>Pseudomonadati</taxon>
        <taxon>Pseudomonadota</taxon>
        <taxon>Alphaproteobacteria</taxon>
        <taxon>Hyphomicrobiales</taxon>
        <taxon>Phyllobacteriaceae</taxon>
        <taxon>Mesorhizobium</taxon>
    </lineage>
</organism>
<reference evidence="6 7" key="1">
    <citation type="submission" date="2020-07" db="EMBL/GenBank/DDBJ databases">
        <title>Definition of the novel symbiovar canariense within Mesorhizobium novociceri, a new species of genus Mesorhizobium nodulating Cicer canariense in the Caldera de Taburiente National Park (La Palma, Canary Islands).</title>
        <authorList>
            <person name="Leon-Barrios M."/>
            <person name="Perez-Yepez J."/>
            <person name="Flores-Felix J.D."/>
            <person name="Ramirez-Baena M.H."/>
            <person name="Pulido-Suarez L."/>
            <person name="Igual J.M."/>
            <person name="Velazquez E."/>
            <person name="Peix A."/>
        </authorList>
    </citation>
    <scope>NUCLEOTIDE SEQUENCE [LARGE SCALE GENOMIC DNA]</scope>
    <source>
        <strain evidence="6 7">CCANP35</strain>
    </source>
</reference>
<gene>
    <name evidence="6" type="ORF">H0241_10580</name>
</gene>
<evidence type="ECO:0000313" key="7">
    <source>
        <dbReference type="Proteomes" id="UP000558284"/>
    </source>
</evidence>
<dbReference type="SUPFAM" id="SSF140990">
    <property type="entry name" value="FtsH protease domain-like"/>
    <property type="match status" value="1"/>
</dbReference>
<dbReference type="EMBL" id="JACDTY010000004">
    <property type="protein sequence ID" value="MBA1140698.1"/>
    <property type="molecule type" value="Genomic_DNA"/>
</dbReference>
<dbReference type="Gene3D" id="1.20.58.760">
    <property type="entry name" value="Peptidase M41"/>
    <property type="match status" value="1"/>
</dbReference>